<reference evidence="2 3" key="1">
    <citation type="submission" date="2018-04" db="EMBL/GenBank/DDBJ databases">
        <title>Novel species isolated from glacier.</title>
        <authorList>
            <person name="Liu Q."/>
            <person name="Xin Y.-H."/>
        </authorList>
    </citation>
    <scope>NUCLEOTIDE SEQUENCE [LARGE SCALE GENOMIC DNA]</scope>
    <source>
        <strain evidence="2 3">GT1R17</strain>
    </source>
</reference>
<dbReference type="SUPFAM" id="SSF69118">
    <property type="entry name" value="AhpD-like"/>
    <property type="match status" value="1"/>
</dbReference>
<dbReference type="Pfam" id="PF02627">
    <property type="entry name" value="CMD"/>
    <property type="match status" value="1"/>
</dbReference>
<dbReference type="InterPro" id="IPR003779">
    <property type="entry name" value="CMD-like"/>
</dbReference>
<name>A0A2T5MG48_9GAMM</name>
<comment type="caution">
    <text evidence="2">The sequence shown here is derived from an EMBL/GenBank/DDBJ whole genome shotgun (WGS) entry which is preliminary data.</text>
</comment>
<dbReference type="AlphaFoldDB" id="A0A2T5MG48"/>
<dbReference type="GO" id="GO:0051920">
    <property type="term" value="F:peroxiredoxin activity"/>
    <property type="evidence" value="ECO:0007669"/>
    <property type="project" value="InterPro"/>
</dbReference>
<organism evidence="2 3">
    <name type="scientific">Stenotrophobium rhamnosiphilum</name>
    <dbReference type="NCBI Taxonomy" id="2029166"/>
    <lineage>
        <taxon>Bacteria</taxon>
        <taxon>Pseudomonadati</taxon>
        <taxon>Pseudomonadota</taxon>
        <taxon>Gammaproteobacteria</taxon>
        <taxon>Nevskiales</taxon>
        <taxon>Nevskiaceae</taxon>
        <taxon>Stenotrophobium</taxon>
    </lineage>
</organism>
<accession>A0A2T5MG48</accession>
<evidence type="ECO:0000313" key="2">
    <source>
        <dbReference type="EMBL" id="PTU31558.1"/>
    </source>
</evidence>
<dbReference type="EMBL" id="QANS01000003">
    <property type="protein sequence ID" value="PTU31558.1"/>
    <property type="molecule type" value="Genomic_DNA"/>
</dbReference>
<dbReference type="InterPro" id="IPR029032">
    <property type="entry name" value="AhpD-like"/>
</dbReference>
<dbReference type="RefSeq" id="WP_107940102.1">
    <property type="nucleotide sequence ID" value="NZ_QANS01000003.1"/>
</dbReference>
<dbReference type="PANTHER" id="PTHR34846">
    <property type="entry name" value="4-CARBOXYMUCONOLACTONE DECARBOXYLASE FAMILY PROTEIN (AFU_ORTHOLOGUE AFUA_6G11590)"/>
    <property type="match status" value="1"/>
</dbReference>
<dbReference type="OrthoDB" id="9801997at2"/>
<dbReference type="PANTHER" id="PTHR34846:SF5">
    <property type="entry name" value="CARBOXYMUCONOLACTONE DECARBOXYLASE-LIKE DOMAIN-CONTAINING PROTEIN"/>
    <property type="match status" value="1"/>
</dbReference>
<protein>
    <submittedName>
        <fullName evidence="2">Carboxymuconolactone decarboxylase</fullName>
    </submittedName>
</protein>
<evidence type="ECO:0000259" key="1">
    <source>
        <dbReference type="Pfam" id="PF02627"/>
    </source>
</evidence>
<dbReference type="Gene3D" id="1.20.1290.10">
    <property type="entry name" value="AhpD-like"/>
    <property type="match status" value="1"/>
</dbReference>
<evidence type="ECO:0000313" key="3">
    <source>
        <dbReference type="Proteomes" id="UP000244248"/>
    </source>
</evidence>
<sequence length="164" mass="18580">MPRINVTDDLGSWMSLQPDMAPGLVALSDAVYAKSKLPLRVHEIARMRIALANGCEVCRNARYAEAAEEKLDEAFYRNVLDWPNWSGYNTRERLAAEYAEGYAQDHLGLREDNEFWLRFRENFSDAEIVDLVLCCTLWLGAGRTMRVLDVGQTCSLTMSRKAAA</sequence>
<feature type="domain" description="Carboxymuconolactone decarboxylase-like" evidence="1">
    <location>
        <begin position="18"/>
        <end position="100"/>
    </location>
</feature>
<keyword evidence="3" id="KW-1185">Reference proteome</keyword>
<gene>
    <name evidence="2" type="ORF">CJD38_09530</name>
</gene>
<proteinExistence type="predicted"/>
<dbReference type="Proteomes" id="UP000244248">
    <property type="component" value="Unassembled WGS sequence"/>
</dbReference>